<accession>A0A1U7TZV6</accession>
<sequence>MGTFLDLALHLKEPILCSGRGLVIQTLSSDQERPSLRMAACGDSDSRGQGHGFETTPFPPDPRASPRDPAIDLYPAGPSHAWGYSVSAGYPDFRLLLNDIAFQALTQENVGRLHPDCDVPPGGEGDLISLPFPRKLWRLVNSSQFSSIWWDDDGTCIGINESLFQKEILDRTSPNKVFESGRMKSFFRQLQLYGFSRKHPRHPSLSFTNSSTAKRPDKIQFFHNPYFQRDSPHLLVRLKRRVAQKSTSKPVGSKPEVAESHLASVAMEQQDDCTSPNEDSQEIPKNQVHHGRAAQLRSASAPPVVPMTAPGPTVMNGEAPVIQPSGGQPECSQAHGTLRADVRAPEDHLFVCFTLPPTQIPSNEPMADHPAMPPGVLPFCHPWMPVSVMAAGPAGLFAMIPHAPPLFHRCPNCHWVSEFTPATAGPQASPDCSAHST</sequence>
<dbReference type="GO" id="GO:0003700">
    <property type="term" value="F:DNA-binding transcription factor activity"/>
    <property type="evidence" value="ECO:0007669"/>
    <property type="project" value="InterPro"/>
</dbReference>
<dbReference type="SMART" id="SM00415">
    <property type="entry name" value="HSF"/>
    <property type="match status" value="1"/>
</dbReference>
<dbReference type="GeneID" id="103266181"/>
<feature type="domain" description="HSF-type DNA-binding" evidence="9">
    <location>
        <begin position="128"/>
        <end position="241"/>
    </location>
</feature>
<feature type="region of interest" description="Disordered" evidence="8">
    <location>
        <begin position="268"/>
        <end position="304"/>
    </location>
</feature>
<comment type="subcellular location">
    <subcellularLocation>
        <location evidence="1">Nucleus</location>
    </subcellularLocation>
</comment>
<protein>
    <submittedName>
        <fullName evidence="11">Heat shock transcription factor, X-linked-like</fullName>
    </submittedName>
</protein>
<dbReference type="FunFam" id="1.10.10.10:FF:000349">
    <property type="entry name" value="Heat shock transcription factor, Y-linked"/>
    <property type="match status" value="1"/>
</dbReference>
<feature type="region of interest" description="Disordered" evidence="8">
    <location>
        <begin position="39"/>
        <end position="70"/>
    </location>
</feature>
<dbReference type="InterPro" id="IPR000232">
    <property type="entry name" value="HSF_DNA-bd"/>
</dbReference>
<evidence type="ECO:0000256" key="3">
    <source>
        <dbReference type="ARBA" id="ARBA00023015"/>
    </source>
</evidence>
<dbReference type="Gene3D" id="1.10.10.10">
    <property type="entry name" value="Winged helix-like DNA-binding domain superfamily/Winged helix DNA-binding domain"/>
    <property type="match status" value="1"/>
</dbReference>
<dbReference type="Proteomes" id="UP000189704">
    <property type="component" value="Unplaced"/>
</dbReference>
<comment type="similarity">
    <text evidence="2 7">Belongs to the HSF family.</text>
</comment>
<evidence type="ECO:0000256" key="7">
    <source>
        <dbReference type="RuleBase" id="RU004020"/>
    </source>
</evidence>
<evidence type="ECO:0000259" key="9">
    <source>
        <dbReference type="SMART" id="SM00415"/>
    </source>
</evidence>
<evidence type="ECO:0000256" key="4">
    <source>
        <dbReference type="ARBA" id="ARBA00023125"/>
    </source>
</evidence>
<dbReference type="OrthoDB" id="9536616at2759"/>
<dbReference type="InterPro" id="IPR036390">
    <property type="entry name" value="WH_DNA-bd_sf"/>
</dbReference>
<evidence type="ECO:0000313" key="10">
    <source>
        <dbReference type="Proteomes" id="UP000189704"/>
    </source>
</evidence>
<evidence type="ECO:0000256" key="8">
    <source>
        <dbReference type="SAM" id="MobiDB-lite"/>
    </source>
</evidence>
<dbReference type="Pfam" id="PF00447">
    <property type="entry name" value="HSF_DNA-bind"/>
    <property type="match status" value="1"/>
</dbReference>
<keyword evidence="5" id="KW-0804">Transcription</keyword>
<dbReference type="SUPFAM" id="SSF46785">
    <property type="entry name" value="Winged helix' DNA-binding domain"/>
    <property type="match status" value="1"/>
</dbReference>
<proteinExistence type="inferred from homology"/>
<dbReference type="GO" id="GO:0043565">
    <property type="term" value="F:sequence-specific DNA binding"/>
    <property type="evidence" value="ECO:0007669"/>
    <property type="project" value="InterPro"/>
</dbReference>
<evidence type="ECO:0000256" key="2">
    <source>
        <dbReference type="ARBA" id="ARBA00006403"/>
    </source>
</evidence>
<evidence type="ECO:0000256" key="6">
    <source>
        <dbReference type="ARBA" id="ARBA00023242"/>
    </source>
</evidence>
<dbReference type="PANTHER" id="PTHR10015:SF282">
    <property type="entry name" value="HEAT SHOCK TRANSCRIPTION FACTOR, X-LINKED"/>
    <property type="match status" value="1"/>
</dbReference>
<keyword evidence="6" id="KW-0539">Nucleus</keyword>
<dbReference type="KEGG" id="csyr:103266181"/>
<dbReference type="STRING" id="1868482.ENSTSYP00000017153"/>
<dbReference type="RefSeq" id="XP_008062008.2">
    <property type="nucleotide sequence ID" value="XM_008063817.2"/>
</dbReference>
<keyword evidence="3" id="KW-0805">Transcription regulation</keyword>
<dbReference type="InterPro" id="IPR036388">
    <property type="entry name" value="WH-like_DNA-bd_sf"/>
</dbReference>
<evidence type="ECO:0000256" key="1">
    <source>
        <dbReference type="ARBA" id="ARBA00004123"/>
    </source>
</evidence>
<keyword evidence="4" id="KW-0238">DNA-binding</keyword>
<evidence type="ECO:0000313" key="11">
    <source>
        <dbReference type="RefSeq" id="XP_008062008.2"/>
    </source>
</evidence>
<keyword evidence="10" id="KW-1185">Reference proteome</keyword>
<reference evidence="11" key="1">
    <citation type="submission" date="2025-08" db="UniProtKB">
        <authorList>
            <consortium name="RefSeq"/>
        </authorList>
    </citation>
    <scope>IDENTIFICATION</scope>
</reference>
<name>A0A1U7TZV6_CARSF</name>
<gene>
    <name evidence="11" type="primary">LOC103266181</name>
</gene>
<dbReference type="AlphaFoldDB" id="A0A1U7TZV6"/>
<dbReference type="GO" id="GO:0005634">
    <property type="term" value="C:nucleus"/>
    <property type="evidence" value="ECO:0007669"/>
    <property type="project" value="UniProtKB-SubCell"/>
</dbReference>
<evidence type="ECO:0000256" key="5">
    <source>
        <dbReference type="ARBA" id="ARBA00023163"/>
    </source>
</evidence>
<dbReference type="PANTHER" id="PTHR10015">
    <property type="entry name" value="HEAT SHOCK TRANSCRIPTION FACTOR"/>
    <property type="match status" value="1"/>
</dbReference>
<organism evidence="10 11">
    <name type="scientific">Carlito syrichta</name>
    <name type="common">Philippine tarsier</name>
    <name type="synonym">Tarsius syrichta</name>
    <dbReference type="NCBI Taxonomy" id="1868482"/>
    <lineage>
        <taxon>Eukaryota</taxon>
        <taxon>Metazoa</taxon>
        <taxon>Chordata</taxon>
        <taxon>Craniata</taxon>
        <taxon>Vertebrata</taxon>
        <taxon>Euteleostomi</taxon>
        <taxon>Mammalia</taxon>
        <taxon>Eutheria</taxon>
        <taxon>Euarchontoglires</taxon>
        <taxon>Primates</taxon>
        <taxon>Haplorrhini</taxon>
        <taxon>Tarsiiformes</taxon>
        <taxon>Tarsiidae</taxon>
        <taxon>Carlito</taxon>
    </lineage>
</organism>